<evidence type="ECO:0000313" key="3">
    <source>
        <dbReference type="EMBL" id="KAL0832710.1"/>
    </source>
</evidence>
<dbReference type="Proteomes" id="UP001549921">
    <property type="component" value="Unassembled WGS sequence"/>
</dbReference>
<keyword evidence="2" id="KW-0732">Signal</keyword>
<proteinExistence type="predicted"/>
<feature type="transmembrane region" description="Helical" evidence="1">
    <location>
        <begin position="116"/>
        <end position="134"/>
    </location>
</feature>
<gene>
    <name evidence="3" type="ORF">ABMA28_000892</name>
</gene>
<evidence type="ECO:0000256" key="1">
    <source>
        <dbReference type="SAM" id="Phobius"/>
    </source>
</evidence>
<keyword evidence="1" id="KW-1133">Transmembrane helix</keyword>
<reference evidence="3 4" key="1">
    <citation type="submission" date="2024-06" db="EMBL/GenBank/DDBJ databases">
        <title>A chromosome-level genome assembly of beet webworm, Loxostege sticticalis.</title>
        <authorList>
            <person name="Zhang Y."/>
        </authorList>
    </citation>
    <scope>NUCLEOTIDE SEQUENCE [LARGE SCALE GENOMIC DNA]</scope>
    <source>
        <strain evidence="3">AQ028</strain>
        <tissue evidence="3">Male pupae</tissue>
    </source>
</reference>
<organism evidence="3 4">
    <name type="scientific">Loxostege sticticalis</name>
    <name type="common">Beet webworm moth</name>
    <dbReference type="NCBI Taxonomy" id="481309"/>
    <lineage>
        <taxon>Eukaryota</taxon>
        <taxon>Metazoa</taxon>
        <taxon>Ecdysozoa</taxon>
        <taxon>Arthropoda</taxon>
        <taxon>Hexapoda</taxon>
        <taxon>Insecta</taxon>
        <taxon>Pterygota</taxon>
        <taxon>Neoptera</taxon>
        <taxon>Endopterygota</taxon>
        <taxon>Lepidoptera</taxon>
        <taxon>Glossata</taxon>
        <taxon>Ditrysia</taxon>
        <taxon>Pyraloidea</taxon>
        <taxon>Crambidae</taxon>
        <taxon>Pyraustinae</taxon>
        <taxon>Loxostege</taxon>
    </lineage>
</organism>
<name>A0ABD0T3V3_LOXSC</name>
<feature type="signal peptide" evidence="2">
    <location>
        <begin position="1"/>
        <end position="18"/>
    </location>
</feature>
<dbReference type="EMBL" id="JBEDNZ010000010">
    <property type="protein sequence ID" value="KAL0832710.1"/>
    <property type="molecule type" value="Genomic_DNA"/>
</dbReference>
<feature type="chain" id="PRO_5044810295" evidence="2">
    <location>
        <begin position="19"/>
        <end position="224"/>
    </location>
</feature>
<evidence type="ECO:0000313" key="4">
    <source>
        <dbReference type="Proteomes" id="UP001549921"/>
    </source>
</evidence>
<accession>A0ABD0T3V3</accession>
<sequence>MCYWLMCILLLASVSVLAEERSDVPNELEEPCGAQCTGSEYECIRGACYCASGYYHNYFQTGCVKCPRPGEKCFGTCCNENLQCWHGICQPCYDSEGKWKCRDTVDQILLVSTTQVVMGTALVLGIIATLVLLFKLCATANLRPLGNGSNYDGRLSIGSLQMYIEERLRDAPPRYTRTAPACAVVIPQTTLAYQNDCFVHDSSIPPPPYTEIKQENNQNVTVHI</sequence>
<protein>
    <submittedName>
        <fullName evidence="3">Uncharacterized protein</fullName>
    </submittedName>
</protein>
<dbReference type="AlphaFoldDB" id="A0ABD0T3V3"/>
<comment type="caution">
    <text evidence="3">The sequence shown here is derived from an EMBL/GenBank/DDBJ whole genome shotgun (WGS) entry which is preliminary data.</text>
</comment>
<keyword evidence="1" id="KW-0812">Transmembrane</keyword>
<keyword evidence="1" id="KW-0472">Membrane</keyword>
<evidence type="ECO:0000256" key="2">
    <source>
        <dbReference type="SAM" id="SignalP"/>
    </source>
</evidence>